<sequence length="381" mass="43241">MEPLYMLIVSDDIEMGQEALKLSEEAFAVNLVAKKEAIVEIDKRTPDILLVADNQAVSGAETIQTIASDYNIPYIIFLGLEEDFNGLRDVIRAGADEYYLYPQELDSLRHKLPALLTTIQSQEESASTIQAFKRGKGKVFSFFSGKGGSGTTLLSLSFAQTLKLESTARVLFIDLNMQYGGAETFFGLESNRSLADLLPVVDELNETHIQHVLEYEKRSKLDMLLSPCDAEFAEEVTERFISKLIRTARRSYDFVILDLPHGMNVSTYTAMEESDKIYYVLTPDTPSIRTFQRVENLFDQLSIKREERLEFFLNKVSRDNELNKSDLQSLLTYPIALEVRLDVKGVQSHVNVSEPMHKSQEEKKLPGAAKDIRKWVRAFLK</sequence>
<dbReference type="EMBL" id="CP041372">
    <property type="protein sequence ID" value="QKS72485.1"/>
    <property type="molecule type" value="Genomic_DNA"/>
</dbReference>
<dbReference type="InterPro" id="IPR027417">
    <property type="entry name" value="P-loop_NTPase"/>
</dbReference>
<dbReference type="Pfam" id="PF13614">
    <property type="entry name" value="AAA_31"/>
    <property type="match status" value="1"/>
</dbReference>
<dbReference type="KEGG" id="psua:FLK61_38325"/>
<proteinExistence type="predicted"/>
<dbReference type="InterPro" id="IPR011006">
    <property type="entry name" value="CheY-like_superfamily"/>
</dbReference>
<feature type="domain" description="AAA" evidence="1">
    <location>
        <begin position="138"/>
        <end position="301"/>
    </location>
</feature>
<dbReference type="SUPFAM" id="SSF52172">
    <property type="entry name" value="CheY-like"/>
    <property type="match status" value="1"/>
</dbReference>
<dbReference type="Proteomes" id="UP000318138">
    <property type="component" value="Chromosome"/>
</dbReference>
<dbReference type="GO" id="GO:0016887">
    <property type="term" value="F:ATP hydrolysis activity"/>
    <property type="evidence" value="ECO:0007669"/>
    <property type="project" value="TreeGrafter"/>
</dbReference>
<dbReference type="AlphaFoldDB" id="A0A859FJ64"/>
<keyword evidence="3" id="KW-1185">Reference proteome</keyword>
<dbReference type="InterPro" id="IPR050625">
    <property type="entry name" value="ParA/MinD_ATPase"/>
</dbReference>
<dbReference type="GO" id="GO:0051782">
    <property type="term" value="P:negative regulation of cell division"/>
    <property type="evidence" value="ECO:0007669"/>
    <property type="project" value="TreeGrafter"/>
</dbReference>
<organism evidence="2 3">
    <name type="scientific">Paenalkalicoccus suaedae</name>
    <dbReference type="NCBI Taxonomy" id="2592382"/>
    <lineage>
        <taxon>Bacteria</taxon>
        <taxon>Bacillati</taxon>
        <taxon>Bacillota</taxon>
        <taxon>Bacilli</taxon>
        <taxon>Bacillales</taxon>
        <taxon>Bacillaceae</taxon>
        <taxon>Paenalkalicoccus</taxon>
    </lineage>
</organism>
<evidence type="ECO:0000259" key="1">
    <source>
        <dbReference type="Pfam" id="PF13614"/>
    </source>
</evidence>
<reference evidence="3" key="1">
    <citation type="submission" date="2019-07" db="EMBL/GenBank/DDBJ databases">
        <title>Bacillus alkalisoli sp. nov. isolated from saline soil.</title>
        <authorList>
            <person name="Sun J.-Q."/>
            <person name="Xu L."/>
        </authorList>
    </citation>
    <scope>NUCLEOTIDE SEQUENCE [LARGE SCALE GENOMIC DNA]</scope>
    <source>
        <strain evidence="3">M4U3P1</strain>
    </source>
</reference>
<dbReference type="RefSeq" id="WP_176010462.1">
    <property type="nucleotide sequence ID" value="NZ_CP041372.2"/>
</dbReference>
<name>A0A859FJ64_9BACI</name>
<dbReference type="Gene3D" id="3.40.50.300">
    <property type="entry name" value="P-loop containing nucleotide triphosphate hydrolases"/>
    <property type="match status" value="1"/>
</dbReference>
<protein>
    <submittedName>
        <fullName evidence="2">AAA family ATPase</fullName>
    </submittedName>
</protein>
<dbReference type="SUPFAM" id="SSF52540">
    <property type="entry name" value="P-loop containing nucleoside triphosphate hydrolases"/>
    <property type="match status" value="1"/>
</dbReference>
<gene>
    <name evidence="2" type="ORF">FLK61_38325</name>
</gene>
<dbReference type="GO" id="GO:0005829">
    <property type="term" value="C:cytosol"/>
    <property type="evidence" value="ECO:0007669"/>
    <property type="project" value="TreeGrafter"/>
</dbReference>
<dbReference type="PANTHER" id="PTHR43384">
    <property type="entry name" value="SEPTUM SITE-DETERMINING PROTEIN MIND HOMOLOG, CHLOROPLASTIC-RELATED"/>
    <property type="match status" value="1"/>
</dbReference>
<dbReference type="GO" id="GO:0009898">
    <property type="term" value="C:cytoplasmic side of plasma membrane"/>
    <property type="evidence" value="ECO:0007669"/>
    <property type="project" value="TreeGrafter"/>
</dbReference>
<evidence type="ECO:0000313" key="3">
    <source>
        <dbReference type="Proteomes" id="UP000318138"/>
    </source>
</evidence>
<dbReference type="InterPro" id="IPR025669">
    <property type="entry name" value="AAA_dom"/>
</dbReference>
<dbReference type="PANTHER" id="PTHR43384:SF13">
    <property type="entry name" value="SLR0110 PROTEIN"/>
    <property type="match status" value="1"/>
</dbReference>
<evidence type="ECO:0000313" key="2">
    <source>
        <dbReference type="EMBL" id="QKS72485.1"/>
    </source>
</evidence>
<dbReference type="Gene3D" id="3.40.50.2300">
    <property type="match status" value="1"/>
</dbReference>
<accession>A0A859FJ64</accession>
<dbReference type="GO" id="GO:0005524">
    <property type="term" value="F:ATP binding"/>
    <property type="evidence" value="ECO:0007669"/>
    <property type="project" value="TreeGrafter"/>
</dbReference>